<dbReference type="RefSeq" id="WP_348757589.1">
    <property type="nucleotide sequence ID" value="NZ_OZ026884.1"/>
</dbReference>
<name>A0ABM9NKA0_9GAMM</name>
<dbReference type="Proteomes" id="UP001497493">
    <property type="component" value="Chromosome"/>
</dbReference>
<keyword evidence="2" id="KW-1185">Reference proteome</keyword>
<reference evidence="1 2" key="1">
    <citation type="submission" date="2024-04" db="EMBL/GenBank/DDBJ databases">
        <authorList>
            <person name="Cremers G."/>
        </authorList>
    </citation>
    <scope>NUCLEOTIDE SEQUENCE [LARGE SCALE GENOMIC DNA]</scope>
    <source>
        <strain evidence="1">MeCH1-AG</strain>
    </source>
</reference>
<evidence type="ECO:0000313" key="1">
    <source>
        <dbReference type="EMBL" id="CAL1241058.1"/>
    </source>
</evidence>
<evidence type="ECO:0000313" key="2">
    <source>
        <dbReference type="Proteomes" id="UP001497493"/>
    </source>
</evidence>
<proteinExistence type="predicted"/>
<dbReference type="EMBL" id="OZ026884">
    <property type="protein sequence ID" value="CAL1241058.1"/>
    <property type="molecule type" value="Genomic_DNA"/>
</dbReference>
<protein>
    <submittedName>
        <fullName evidence="1">Uncharacterized protein</fullName>
    </submittedName>
</protein>
<sequence>MKVYLCTCGTSAAKNLPREPRFTARWVRDHGGVEAAAERVLGS</sequence>
<accession>A0ABM9NKA0</accession>
<organism evidence="1 2">
    <name type="scientific">Candidatus Methylocalor cossyra</name>
    <dbReference type="NCBI Taxonomy" id="3108543"/>
    <lineage>
        <taxon>Bacteria</taxon>
        <taxon>Pseudomonadati</taxon>
        <taxon>Pseudomonadota</taxon>
        <taxon>Gammaproteobacteria</taxon>
        <taxon>Methylococcales</taxon>
        <taxon>Methylococcaceae</taxon>
        <taxon>Candidatus Methylocalor</taxon>
    </lineage>
</organism>
<gene>
    <name evidence="1" type="ORF">MECH1_V1_2282</name>
</gene>